<keyword evidence="5" id="KW-1185">Reference proteome</keyword>
<dbReference type="Proteomes" id="UP001597097">
    <property type="component" value="Unassembled WGS sequence"/>
</dbReference>
<feature type="domain" description="Beta-ketoacyl-[acyl-carrier-protein] synthase III N-terminal" evidence="3">
    <location>
        <begin position="109"/>
        <end position="187"/>
    </location>
</feature>
<proteinExistence type="predicted"/>
<feature type="domain" description="Beta-ketoacyl-[acyl-carrier-protein] synthase III C-terminal" evidence="2">
    <location>
        <begin position="240"/>
        <end position="328"/>
    </location>
</feature>
<dbReference type="CDD" id="cd00830">
    <property type="entry name" value="KAS_III"/>
    <property type="match status" value="1"/>
</dbReference>
<dbReference type="InterPro" id="IPR013751">
    <property type="entry name" value="ACP_syn_III_N"/>
</dbReference>
<evidence type="ECO:0000313" key="5">
    <source>
        <dbReference type="Proteomes" id="UP001597097"/>
    </source>
</evidence>
<evidence type="ECO:0000259" key="2">
    <source>
        <dbReference type="Pfam" id="PF08541"/>
    </source>
</evidence>
<evidence type="ECO:0000256" key="1">
    <source>
        <dbReference type="ARBA" id="ARBA00023315"/>
    </source>
</evidence>
<evidence type="ECO:0000313" key="4">
    <source>
        <dbReference type="EMBL" id="MFD1543447.1"/>
    </source>
</evidence>
<evidence type="ECO:0000259" key="3">
    <source>
        <dbReference type="Pfam" id="PF08545"/>
    </source>
</evidence>
<gene>
    <name evidence="4" type="ORF">ACFSJ0_40835</name>
</gene>
<keyword evidence="1" id="KW-0012">Acyltransferase</keyword>
<sequence>MAAHSTGILATGSYLPAEEIANEDLARQVGVDAEWILRKTQIESRRRAAPHEATSDLAVQACLDALRRSDIDVGRIGYIIVATSTGDSPQPPTSYLVQDALGAHTAACFDINVVCSGFVYGLAIADSLIALRPDTYALVVGADLYSRQLDFADRRTSVLFGDGSGVAIVGAVPKPSGFIDFELSSHGAAHGLIGIKAGGSRQPASHTTVADGEHYFRMDGRGVTEFVLEHVPPAMKSLVDRTGFGLDEIDAFFPHQANGRLMTELVERCGLTGTHTPRIVERYGNLGSASVAVALDVANRSGILKQDDLILLAGFGGGMSVGACLLRWTARAPQEAR</sequence>
<dbReference type="NCBIfam" id="NF006829">
    <property type="entry name" value="PRK09352.1"/>
    <property type="match status" value="1"/>
</dbReference>
<accession>A0ABW4GL38</accession>
<keyword evidence="1" id="KW-0808">Transferase</keyword>
<dbReference type="PANTHER" id="PTHR34069:SF2">
    <property type="entry name" value="BETA-KETOACYL-[ACYL-CARRIER-PROTEIN] SYNTHASE III"/>
    <property type="match status" value="1"/>
</dbReference>
<comment type="caution">
    <text evidence="4">The sequence shown here is derived from an EMBL/GenBank/DDBJ whole genome shotgun (WGS) entry which is preliminary data.</text>
</comment>
<dbReference type="InterPro" id="IPR013747">
    <property type="entry name" value="ACP_syn_III_C"/>
</dbReference>
<dbReference type="PANTHER" id="PTHR34069">
    <property type="entry name" value="3-OXOACYL-[ACYL-CARRIER-PROTEIN] SYNTHASE 3"/>
    <property type="match status" value="1"/>
</dbReference>
<dbReference type="Pfam" id="PF08541">
    <property type="entry name" value="ACP_syn_III_C"/>
    <property type="match status" value="1"/>
</dbReference>
<name>A0ABW4GL38_9ACTN</name>
<organism evidence="4 5">
    <name type="scientific">Nonomuraea guangzhouensis</name>
    <dbReference type="NCBI Taxonomy" id="1291555"/>
    <lineage>
        <taxon>Bacteria</taxon>
        <taxon>Bacillati</taxon>
        <taxon>Actinomycetota</taxon>
        <taxon>Actinomycetes</taxon>
        <taxon>Streptosporangiales</taxon>
        <taxon>Streptosporangiaceae</taxon>
        <taxon>Nonomuraea</taxon>
    </lineage>
</organism>
<dbReference type="RefSeq" id="WP_219529765.1">
    <property type="nucleotide sequence ID" value="NZ_JAHKRM010000007.1"/>
</dbReference>
<dbReference type="EMBL" id="JBHUCM010000038">
    <property type="protein sequence ID" value="MFD1543447.1"/>
    <property type="molecule type" value="Genomic_DNA"/>
</dbReference>
<dbReference type="Pfam" id="PF08545">
    <property type="entry name" value="ACP_syn_III"/>
    <property type="match status" value="1"/>
</dbReference>
<protein>
    <submittedName>
        <fullName evidence="4">3-oxoacyl-ACP synthase III family protein</fullName>
    </submittedName>
</protein>
<reference evidence="5" key="1">
    <citation type="journal article" date="2019" name="Int. J. Syst. Evol. Microbiol.">
        <title>The Global Catalogue of Microorganisms (GCM) 10K type strain sequencing project: providing services to taxonomists for standard genome sequencing and annotation.</title>
        <authorList>
            <consortium name="The Broad Institute Genomics Platform"/>
            <consortium name="The Broad Institute Genome Sequencing Center for Infectious Disease"/>
            <person name="Wu L."/>
            <person name="Ma J."/>
        </authorList>
    </citation>
    <scope>NUCLEOTIDE SEQUENCE [LARGE SCALE GENOMIC DNA]</scope>
    <source>
        <strain evidence="5">CGMCC 1.15399</strain>
    </source>
</reference>